<evidence type="ECO:0000313" key="2">
    <source>
        <dbReference type="Proteomes" id="UP000019151"/>
    </source>
</evidence>
<dbReference type="EMBL" id="CP007129">
    <property type="protein sequence ID" value="AHG92326.1"/>
    <property type="molecule type" value="Genomic_DNA"/>
</dbReference>
<organism evidence="1 2">
    <name type="scientific">Gemmatirosa kalamazoonensis</name>
    <dbReference type="NCBI Taxonomy" id="861299"/>
    <lineage>
        <taxon>Bacteria</taxon>
        <taxon>Pseudomonadati</taxon>
        <taxon>Gemmatimonadota</taxon>
        <taxon>Gemmatimonadia</taxon>
        <taxon>Gemmatimonadales</taxon>
        <taxon>Gemmatimonadaceae</taxon>
        <taxon>Gemmatirosa</taxon>
    </lineage>
</organism>
<name>W0RNK9_9BACT</name>
<dbReference type="InParanoid" id="W0RNK9"/>
<dbReference type="AlphaFoldDB" id="W0RNK9"/>
<keyword evidence="2" id="KW-1185">Reference proteome</keyword>
<dbReference type="OrthoDB" id="288689at2"/>
<geneLocation type="plasmid" evidence="1 2">
    <name>1</name>
</geneLocation>
<protein>
    <submittedName>
        <fullName evidence="1">Uncharacterized protein</fullName>
    </submittedName>
</protein>
<keyword evidence="1" id="KW-0614">Plasmid</keyword>
<proteinExistence type="predicted"/>
<gene>
    <name evidence="1" type="ORF">J421_4791</name>
</gene>
<reference evidence="1 2" key="1">
    <citation type="journal article" date="2014" name="Genome Announc.">
        <title>Genome Sequence and Methylome of Soil Bacterium Gemmatirosa kalamazoonensis KBS708T, a Member of the Rarely Cultivated Gemmatimonadetes Phylum.</title>
        <authorList>
            <person name="Debruyn J.M."/>
            <person name="Radosevich M."/>
            <person name="Wommack K.E."/>
            <person name="Polson S.W."/>
            <person name="Hauser L.J."/>
            <person name="Fawaz M.N."/>
            <person name="Korlach J."/>
            <person name="Tsai Y.C."/>
        </authorList>
    </citation>
    <scope>NUCLEOTIDE SEQUENCE [LARGE SCALE GENOMIC DNA]</scope>
    <source>
        <strain evidence="1 2">KBS708</strain>
        <plasmid evidence="2">Plasmid 1</plasmid>
    </source>
</reference>
<dbReference type="Proteomes" id="UP000019151">
    <property type="component" value="Plasmid 1"/>
</dbReference>
<accession>W0RNK9</accession>
<dbReference type="RefSeq" id="WP_025413671.1">
    <property type="nucleotide sequence ID" value="NZ_CP007129.1"/>
</dbReference>
<evidence type="ECO:0000313" key="1">
    <source>
        <dbReference type="EMBL" id="AHG92326.1"/>
    </source>
</evidence>
<dbReference type="KEGG" id="gba:J421_4791"/>
<sequence>MPDIEESPGTNSKAPSKLTVYPASIVKNHGANDVGIYFPDAYIPSGTLDLLVYFHGLPTPCGGSNSDTIRDIWRSSTFPLREMVNKSKKNVVLVAPRLNLDGGLKLDMGADDFLSKVVGFIAARVTKDPFKWHGAEPTDDQKSDPVMHIRNLVLAAHSGGGSPMLKMAQELKASKLAKVRECWGFDSMYGSPSAWVDWAAAGGKYFLFWTAEGANDSKKYGSNVTTMRGILAKANGGAGSNATKDPDASRASLAAPNVVITYAPRPTDAAKGFMPPGGGRTFKSSTENHCDVPTTYWGDMMGSF</sequence>
<dbReference type="HOGENOM" id="CLU_914523_0_0_0"/>